<organism evidence="1 2">
    <name type="scientific">Theileria orientalis</name>
    <dbReference type="NCBI Taxonomy" id="68886"/>
    <lineage>
        <taxon>Eukaryota</taxon>
        <taxon>Sar</taxon>
        <taxon>Alveolata</taxon>
        <taxon>Apicomplexa</taxon>
        <taxon>Aconoidasida</taxon>
        <taxon>Piroplasmida</taxon>
        <taxon>Theileriidae</taxon>
        <taxon>Theileria</taxon>
    </lineage>
</organism>
<evidence type="ECO:0000313" key="1">
    <source>
        <dbReference type="EMBL" id="UVC50112.1"/>
    </source>
</evidence>
<dbReference type="EMBL" id="CP056072">
    <property type="protein sequence ID" value="UVC50112.1"/>
    <property type="molecule type" value="Genomic_DNA"/>
</dbReference>
<dbReference type="Proteomes" id="UP000244811">
    <property type="component" value="Chromosome 4"/>
</dbReference>
<gene>
    <name evidence="1" type="ORF">MACK_003981</name>
</gene>
<reference evidence="1" key="1">
    <citation type="submission" date="2022-07" db="EMBL/GenBank/DDBJ databases">
        <title>Evaluation of T. orientalis genome assembly methods using nanopore sequencing and analysis of variation between genomes.</title>
        <authorList>
            <person name="Yam J."/>
            <person name="Micallef M.L."/>
            <person name="Liu M."/>
            <person name="Djordjevic S.P."/>
            <person name="Bogema D.R."/>
            <person name="Jenkins C."/>
        </authorList>
    </citation>
    <scope>NUCLEOTIDE SEQUENCE</scope>
    <source>
        <strain evidence="1">Goon Nure</strain>
    </source>
</reference>
<name>A0A976XI40_THEOR</name>
<protein>
    <submittedName>
        <fullName evidence="1">Uncharacterized protein</fullName>
    </submittedName>
</protein>
<accession>A0A976XI40</accession>
<proteinExistence type="predicted"/>
<sequence>MLDRVFKQYPKNGLEALVILRLVHFTTMLQFTAITSESKNVKMALDYIAKCEFVRTNDKNLDINKVLCSVDILKPKSTKKGICEHDYVLRSTHNISTSKMYNRYCVSKGVFNQLKRIKSIAI</sequence>
<evidence type="ECO:0000313" key="2">
    <source>
        <dbReference type="Proteomes" id="UP000244811"/>
    </source>
</evidence>
<dbReference type="AlphaFoldDB" id="A0A976XI40"/>